<dbReference type="Proteomes" id="UP001212981">
    <property type="component" value="Unassembled WGS sequence"/>
</dbReference>
<feature type="transmembrane region" description="Helical" evidence="2">
    <location>
        <begin position="94"/>
        <end position="117"/>
    </location>
</feature>
<evidence type="ECO:0000313" key="4">
    <source>
        <dbReference type="Proteomes" id="UP001212981"/>
    </source>
</evidence>
<name>A0AAW6CX03_9FIRM</name>
<dbReference type="AlphaFoldDB" id="A0AAW6CX03"/>
<protein>
    <submittedName>
        <fullName evidence="3">Uncharacterized protein</fullName>
    </submittedName>
</protein>
<feature type="coiled-coil region" evidence="1">
    <location>
        <begin position="12"/>
        <end position="39"/>
    </location>
</feature>
<comment type="caution">
    <text evidence="3">The sequence shown here is derived from an EMBL/GenBank/DDBJ whole genome shotgun (WGS) entry which is preliminary data.</text>
</comment>
<dbReference type="RefSeq" id="WP_272003358.1">
    <property type="nucleotide sequence ID" value="NZ_JAQLXO010000019.1"/>
</dbReference>
<keyword evidence="2" id="KW-0472">Membrane</keyword>
<keyword evidence="1" id="KW-0175">Coiled coil</keyword>
<gene>
    <name evidence="3" type="ORF">PND82_09345</name>
</gene>
<reference evidence="3" key="1">
    <citation type="submission" date="2023-01" db="EMBL/GenBank/DDBJ databases">
        <title>Human gut microbiome strain richness.</title>
        <authorList>
            <person name="Chen-Liaw A."/>
        </authorList>
    </citation>
    <scope>NUCLEOTIDE SEQUENCE</scope>
    <source>
        <strain evidence="3">D8_m1001271B151109d0_201107</strain>
    </source>
</reference>
<proteinExistence type="predicted"/>
<keyword evidence="2" id="KW-1133">Transmembrane helix</keyword>
<dbReference type="EMBL" id="JAQLXO010000019">
    <property type="protein sequence ID" value="MDB7983019.1"/>
    <property type="molecule type" value="Genomic_DNA"/>
</dbReference>
<keyword evidence="2" id="KW-0812">Transmembrane</keyword>
<evidence type="ECO:0000256" key="1">
    <source>
        <dbReference type="SAM" id="Coils"/>
    </source>
</evidence>
<evidence type="ECO:0000313" key="3">
    <source>
        <dbReference type="EMBL" id="MDB7983019.1"/>
    </source>
</evidence>
<evidence type="ECO:0000256" key="2">
    <source>
        <dbReference type="SAM" id="Phobius"/>
    </source>
</evidence>
<accession>A0AAW6CX03</accession>
<sequence>MKHDCDVAGENVRSLIDELSELTSRMNALQKSLEDVDRRSTQAVKQGVGKAHNTATKAAEESMKTLTDSFAKLVKVSSKEAMTRVERLQRFSKISVLGMMMKVGAASVASSLLVVWLSTFIL</sequence>
<organism evidence="3 4">
    <name type="scientific">Faecalicoccus pleomorphus</name>
    <dbReference type="NCBI Taxonomy" id="1323"/>
    <lineage>
        <taxon>Bacteria</taxon>
        <taxon>Bacillati</taxon>
        <taxon>Bacillota</taxon>
        <taxon>Erysipelotrichia</taxon>
        <taxon>Erysipelotrichales</taxon>
        <taxon>Erysipelotrichaceae</taxon>
        <taxon>Faecalicoccus</taxon>
    </lineage>
</organism>